<dbReference type="AlphaFoldDB" id="A0A095SFL6"/>
<dbReference type="RefSeq" id="WP_035234695.1">
    <property type="nucleotide sequence ID" value="NZ_ARXV01000018.1"/>
</dbReference>
<dbReference type="STRING" id="1177154.Y5S_03348"/>
<sequence length="172" mass="19871">MSEFDFDKDVSSAHFASAGWSVDQFNHSNPFDCHLFYIRDYRTGHIQVFTIRTSHLEEMKPEADPLTLGSALGELMLKVYDKIATDKEQEVLGVVLGGYIKGTQTFQQWERVRAHHERFHAFINIYGGRQAASVRPFMARVPEPVLSVDTVLEKTDQVKHMDESNHPEWFRE</sequence>
<reference evidence="1 2" key="1">
    <citation type="submission" date="2012-09" db="EMBL/GenBank/DDBJ databases">
        <title>Genome Sequence of alkane-degrading Bacterium Alcanivorax sp. 19-m-6.</title>
        <authorList>
            <person name="Lai Q."/>
            <person name="Shao Z."/>
        </authorList>
    </citation>
    <scope>NUCLEOTIDE SEQUENCE [LARGE SCALE GENOMIC DNA]</scope>
    <source>
        <strain evidence="1 2">19-m-6</strain>
    </source>
</reference>
<comment type="caution">
    <text evidence="1">The sequence shown here is derived from an EMBL/GenBank/DDBJ whole genome shotgun (WGS) entry which is preliminary data.</text>
</comment>
<evidence type="ECO:0000313" key="1">
    <source>
        <dbReference type="EMBL" id="KGD63362.1"/>
    </source>
</evidence>
<dbReference type="Proteomes" id="UP000029444">
    <property type="component" value="Unassembled WGS sequence"/>
</dbReference>
<gene>
    <name evidence="1" type="ORF">Y5S_03348</name>
</gene>
<protein>
    <submittedName>
        <fullName evidence="1">Uncharacterized protein</fullName>
    </submittedName>
</protein>
<dbReference type="eggNOG" id="ENOG5033G8H">
    <property type="taxonomic scope" value="Bacteria"/>
</dbReference>
<dbReference type="EMBL" id="ARXV01000018">
    <property type="protein sequence ID" value="KGD63362.1"/>
    <property type="molecule type" value="Genomic_DNA"/>
</dbReference>
<evidence type="ECO:0000313" key="2">
    <source>
        <dbReference type="Proteomes" id="UP000029444"/>
    </source>
</evidence>
<organism evidence="1 2">
    <name type="scientific">Alcanivorax nanhaiticus</name>
    <dbReference type="NCBI Taxonomy" id="1177154"/>
    <lineage>
        <taxon>Bacteria</taxon>
        <taxon>Pseudomonadati</taxon>
        <taxon>Pseudomonadota</taxon>
        <taxon>Gammaproteobacteria</taxon>
        <taxon>Oceanospirillales</taxon>
        <taxon>Alcanivoracaceae</taxon>
        <taxon>Alcanivorax</taxon>
    </lineage>
</organism>
<dbReference type="PATRIC" id="fig|1177154.3.peg.3373"/>
<keyword evidence="2" id="KW-1185">Reference proteome</keyword>
<proteinExistence type="predicted"/>
<dbReference type="OrthoDB" id="6625380at2"/>
<name>A0A095SFL6_9GAMM</name>
<accession>A0A095SFL6</accession>